<evidence type="ECO:0000256" key="6">
    <source>
        <dbReference type="ARBA" id="ARBA00022692"/>
    </source>
</evidence>
<keyword evidence="6 10" id="KW-0812">Transmembrane</keyword>
<dbReference type="PANTHER" id="PTHR30413:SF10">
    <property type="entry name" value="CAPSULE POLYSACCHARIDE EXPORT INNER-MEMBRANE PROTEIN CTRC"/>
    <property type="match status" value="1"/>
</dbReference>
<dbReference type="InterPro" id="IPR000412">
    <property type="entry name" value="ABC_2_transport"/>
</dbReference>
<dbReference type="InterPro" id="IPR047817">
    <property type="entry name" value="ABC2_TM_bact-type"/>
</dbReference>
<evidence type="ECO:0000256" key="10">
    <source>
        <dbReference type="RuleBase" id="RU361157"/>
    </source>
</evidence>
<keyword evidence="7" id="KW-0972">Capsule biogenesis/degradation</keyword>
<dbReference type="EMBL" id="JAAOIW010000017">
    <property type="protein sequence ID" value="NHN34271.1"/>
    <property type="molecule type" value="Genomic_DNA"/>
</dbReference>
<sequence length="269" mass="30459">MFLNPFIILKNLWSHKELIKSFSKREVISKYKGSILGIMWSFITPLLMLAVYTFVFSEVFNAKWGTGSDSKIEFAIIIFCGLITFSIFGDVISRSPYLILGNANYVKKVVFPLEILPVVALGSALINSLISMGILIVCVGIFMNAIHWTLIFIPLVLCPLMLLSLGLGWLLSSLGVYLRDIAQVITIAVQALMLLSPIFYPVTSIPKDLLFIYYFNPVGYVVEDMRRVMIWGQMPDWNVWGIEMIIGLVVFYLGYIWFHKTKSGFADVI</sequence>
<organism evidence="12 13">
    <name type="scientific">Paenibacillus agricola</name>
    <dbReference type="NCBI Taxonomy" id="2716264"/>
    <lineage>
        <taxon>Bacteria</taxon>
        <taxon>Bacillati</taxon>
        <taxon>Bacillota</taxon>
        <taxon>Bacilli</taxon>
        <taxon>Bacillales</taxon>
        <taxon>Paenibacillaceae</taxon>
        <taxon>Paenibacillus</taxon>
    </lineage>
</organism>
<evidence type="ECO:0000256" key="9">
    <source>
        <dbReference type="ARBA" id="ARBA00023136"/>
    </source>
</evidence>
<feature type="transmembrane region" description="Helical" evidence="10">
    <location>
        <begin position="181"/>
        <end position="200"/>
    </location>
</feature>
<dbReference type="PRINTS" id="PR00164">
    <property type="entry name" value="ABC2TRNSPORT"/>
</dbReference>
<keyword evidence="3 10" id="KW-0813">Transport</keyword>
<protein>
    <recommendedName>
        <fullName evidence="10">Transport permease protein</fullName>
    </recommendedName>
</protein>
<dbReference type="PANTHER" id="PTHR30413">
    <property type="entry name" value="INNER MEMBRANE TRANSPORT PERMEASE"/>
    <property type="match status" value="1"/>
</dbReference>
<keyword evidence="4 10" id="KW-1003">Cell membrane</keyword>
<dbReference type="InterPro" id="IPR013525">
    <property type="entry name" value="ABC2_TM"/>
</dbReference>
<evidence type="ECO:0000256" key="5">
    <source>
        <dbReference type="ARBA" id="ARBA00022597"/>
    </source>
</evidence>
<comment type="subcellular location">
    <subcellularLocation>
        <location evidence="1 10">Cell membrane</location>
        <topology evidence="1 10">Multi-pass membrane protein</topology>
    </subcellularLocation>
</comment>
<reference evidence="12" key="1">
    <citation type="submission" date="2020-03" db="EMBL/GenBank/DDBJ databases">
        <title>Draft sequencing of Paenibacilllus sp. S3N08.</title>
        <authorList>
            <person name="Kim D.-U."/>
        </authorList>
    </citation>
    <scope>NUCLEOTIDE SEQUENCE</scope>
    <source>
        <strain evidence="12">S3N08</strain>
    </source>
</reference>
<keyword evidence="8 10" id="KW-1133">Transmembrane helix</keyword>
<feature type="transmembrane region" description="Helical" evidence="10">
    <location>
        <begin position="113"/>
        <end position="142"/>
    </location>
</feature>
<comment type="similarity">
    <text evidence="2 10">Belongs to the ABC-2 integral membrane protein family.</text>
</comment>
<dbReference type="Pfam" id="PF01061">
    <property type="entry name" value="ABC2_membrane"/>
    <property type="match status" value="1"/>
</dbReference>
<evidence type="ECO:0000256" key="1">
    <source>
        <dbReference type="ARBA" id="ARBA00004651"/>
    </source>
</evidence>
<feature type="transmembrane region" description="Helical" evidence="10">
    <location>
        <begin position="237"/>
        <end position="258"/>
    </location>
</feature>
<comment type="caution">
    <text evidence="12">The sequence shown here is derived from an EMBL/GenBank/DDBJ whole genome shotgun (WGS) entry which is preliminary data.</text>
</comment>
<dbReference type="Proteomes" id="UP001165962">
    <property type="component" value="Unassembled WGS sequence"/>
</dbReference>
<name>A0ABX0JJY2_9BACL</name>
<feature type="domain" description="ABC transmembrane type-2" evidence="11">
    <location>
        <begin position="36"/>
        <end position="261"/>
    </location>
</feature>
<keyword evidence="13" id="KW-1185">Reference proteome</keyword>
<feature type="transmembrane region" description="Helical" evidence="10">
    <location>
        <begin position="74"/>
        <end position="92"/>
    </location>
</feature>
<evidence type="ECO:0000313" key="13">
    <source>
        <dbReference type="Proteomes" id="UP001165962"/>
    </source>
</evidence>
<evidence type="ECO:0000256" key="8">
    <source>
        <dbReference type="ARBA" id="ARBA00022989"/>
    </source>
</evidence>
<evidence type="ECO:0000256" key="7">
    <source>
        <dbReference type="ARBA" id="ARBA00022903"/>
    </source>
</evidence>
<feature type="transmembrane region" description="Helical" evidence="10">
    <location>
        <begin position="148"/>
        <end position="169"/>
    </location>
</feature>
<proteinExistence type="inferred from homology"/>
<keyword evidence="5" id="KW-0762">Sugar transport</keyword>
<gene>
    <name evidence="12" type="ORF">G9U52_31190</name>
</gene>
<evidence type="ECO:0000256" key="4">
    <source>
        <dbReference type="ARBA" id="ARBA00022475"/>
    </source>
</evidence>
<evidence type="ECO:0000256" key="2">
    <source>
        <dbReference type="ARBA" id="ARBA00007783"/>
    </source>
</evidence>
<feature type="transmembrane region" description="Helical" evidence="10">
    <location>
        <begin position="34"/>
        <end position="54"/>
    </location>
</feature>
<keyword evidence="9 10" id="KW-0472">Membrane</keyword>
<dbReference type="PROSITE" id="PS51012">
    <property type="entry name" value="ABC_TM2"/>
    <property type="match status" value="1"/>
</dbReference>
<evidence type="ECO:0000256" key="3">
    <source>
        <dbReference type="ARBA" id="ARBA00022448"/>
    </source>
</evidence>
<evidence type="ECO:0000313" key="12">
    <source>
        <dbReference type="EMBL" id="NHN34271.1"/>
    </source>
</evidence>
<evidence type="ECO:0000259" key="11">
    <source>
        <dbReference type="PROSITE" id="PS51012"/>
    </source>
</evidence>
<accession>A0ABX0JJY2</accession>
<dbReference type="RefSeq" id="WP_166155047.1">
    <property type="nucleotide sequence ID" value="NZ_JAAOIW010000017.1"/>
</dbReference>